<dbReference type="EMBL" id="BPVZ01000223">
    <property type="protein sequence ID" value="GKV47237.1"/>
    <property type="molecule type" value="Genomic_DNA"/>
</dbReference>
<keyword evidence="2" id="KW-1185">Reference proteome</keyword>
<accession>A0AAV5MCN1</accession>
<feature type="non-terminal residue" evidence="1">
    <location>
        <position position="1"/>
    </location>
</feature>
<name>A0AAV5MCN1_9ROSI</name>
<protein>
    <submittedName>
        <fullName evidence="1">Uncharacterized protein</fullName>
    </submittedName>
</protein>
<evidence type="ECO:0000313" key="1">
    <source>
        <dbReference type="EMBL" id="GKV47237.1"/>
    </source>
</evidence>
<reference evidence="1 2" key="1">
    <citation type="journal article" date="2021" name="Commun. Biol.">
        <title>The genome of Shorea leprosula (Dipterocarpaceae) highlights the ecological relevance of drought in aseasonal tropical rainforests.</title>
        <authorList>
            <person name="Ng K.K.S."/>
            <person name="Kobayashi M.J."/>
            <person name="Fawcett J.A."/>
            <person name="Hatakeyama M."/>
            <person name="Paape T."/>
            <person name="Ng C.H."/>
            <person name="Ang C.C."/>
            <person name="Tnah L.H."/>
            <person name="Lee C.T."/>
            <person name="Nishiyama T."/>
            <person name="Sese J."/>
            <person name="O'Brien M.J."/>
            <person name="Copetti D."/>
            <person name="Mohd Noor M.I."/>
            <person name="Ong R.C."/>
            <person name="Putra M."/>
            <person name="Sireger I.Z."/>
            <person name="Indrioko S."/>
            <person name="Kosugi Y."/>
            <person name="Izuno A."/>
            <person name="Isagi Y."/>
            <person name="Lee S.L."/>
            <person name="Shimizu K.K."/>
        </authorList>
    </citation>
    <scope>NUCLEOTIDE SEQUENCE [LARGE SCALE GENOMIC DNA]</scope>
    <source>
        <strain evidence="1">214</strain>
    </source>
</reference>
<sequence>GYTCWHAISLIDYY</sequence>
<evidence type="ECO:0000313" key="2">
    <source>
        <dbReference type="Proteomes" id="UP001054252"/>
    </source>
</evidence>
<proteinExistence type="predicted"/>
<comment type="caution">
    <text evidence="1">The sequence shown here is derived from an EMBL/GenBank/DDBJ whole genome shotgun (WGS) entry which is preliminary data.</text>
</comment>
<dbReference type="Proteomes" id="UP001054252">
    <property type="component" value="Unassembled WGS sequence"/>
</dbReference>
<organism evidence="1 2">
    <name type="scientific">Rubroshorea leprosula</name>
    <dbReference type="NCBI Taxonomy" id="152421"/>
    <lineage>
        <taxon>Eukaryota</taxon>
        <taxon>Viridiplantae</taxon>
        <taxon>Streptophyta</taxon>
        <taxon>Embryophyta</taxon>
        <taxon>Tracheophyta</taxon>
        <taxon>Spermatophyta</taxon>
        <taxon>Magnoliopsida</taxon>
        <taxon>eudicotyledons</taxon>
        <taxon>Gunneridae</taxon>
        <taxon>Pentapetalae</taxon>
        <taxon>rosids</taxon>
        <taxon>malvids</taxon>
        <taxon>Malvales</taxon>
        <taxon>Dipterocarpaceae</taxon>
        <taxon>Rubroshorea</taxon>
    </lineage>
</organism>
<gene>
    <name evidence="1" type="ORF">SLEP1_g54155</name>
</gene>